<sequence>MHGQHAENLFPDFFESKAARQAVVLKPKTVAPPQPPGDSWMDEDESDRRDDVNAHFALLLLQKQNTRAQVEPILQDMGYLTVVAHTAEEAMARLRVEPYQLVFCDTEAASRELHEYMCCTLRPLRRRLIYYVLIGAELRTCYDMEALALSANAVVNERDLPYLEVILKRGFLDYEKLFGPMLEVLGEYDWPILQRQLSER</sequence>
<dbReference type="EMBL" id="CP021255">
    <property type="protein sequence ID" value="AVD71602.1"/>
    <property type="molecule type" value="Genomic_DNA"/>
</dbReference>
<dbReference type="AlphaFoldDB" id="A0A2L1GPJ8"/>
<accession>A0A2L1GPJ8</accession>
<evidence type="ECO:0008006" key="4">
    <source>
        <dbReference type="Google" id="ProtNLM"/>
    </source>
</evidence>
<keyword evidence="3" id="KW-1185">Reference proteome</keyword>
<organism evidence="2 3">
    <name type="scientific">Desulfobulbus oralis</name>
    <dbReference type="NCBI Taxonomy" id="1986146"/>
    <lineage>
        <taxon>Bacteria</taxon>
        <taxon>Pseudomonadati</taxon>
        <taxon>Thermodesulfobacteriota</taxon>
        <taxon>Desulfobulbia</taxon>
        <taxon>Desulfobulbales</taxon>
        <taxon>Desulfobulbaceae</taxon>
        <taxon>Desulfobulbus</taxon>
    </lineage>
</organism>
<gene>
    <name evidence="2" type="ORF">CAY53_09080</name>
</gene>
<reference evidence="2 3" key="1">
    <citation type="journal article" date="2018" name="MBio">
        <title>Insights into the evolution of host association through the isolation and characterization of a novel human periodontal pathobiont, Desulfobulbus oralis.</title>
        <authorList>
            <person name="Cross K.L."/>
            <person name="Chirania P."/>
            <person name="Xiong W."/>
            <person name="Beall C.J."/>
            <person name="Elkins J.G."/>
            <person name="Giannone R.J."/>
            <person name="Griffen A.L."/>
            <person name="Guss A.M."/>
            <person name="Hettich R.L."/>
            <person name="Joshi S.S."/>
            <person name="Mokrzan E.M."/>
            <person name="Martin R.K."/>
            <person name="Zhulin I.B."/>
            <person name="Leys E.J."/>
            <person name="Podar M."/>
        </authorList>
    </citation>
    <scope>NUCLEOTIDE SEQUENCE [LARGE SCALE GENOMIC DNA]</scope>
    <source>
        <strain evidence="2 3">ORNL</strain>
    </source>
</reference>
<proteinExistence type="predicted"/>
<dbReference type="KEGG" id="deo:CAY53_09080"/>
<evidence type="ECO:0000313" key="3">
    <source>
        <dbReference type="Proteomes" id="UP000239867"/>
    </source>
</evidence>
<evidence type="ECO:0000256" key="1">
    <source>
        <dbReference type="SAM" id="MobiDB-lite"/>
    </source>
</evidence>
<dbReference type="Proteomes" id="UP000239867">
    <property type="component" value="Chromosome"/>
</dbReference>
<feature type="region of interest" description="Disordered" evidence="1">
    <location>
        <begin position="27"/>
        <end position="46"/>
    </location>
</feature>
<evidence type="ECO:0000313" key="2">
    <source>
        <dbReference type="EMBL" id="AVD71602.1"/>
    </source>
</evidence>
<dbReference type="SUPFAM" id="SSF52172">
    <property type="entry name" value="CheY-like"/>
    <property type="match status" value="1"/>
</dbReference>
<protein>
    <recommendedName>
        <fullName evidence="4">Response regulatory domain-containing protein</fullName>
    </recommendedName>
</protein>
<dbReference type="InterPro" id="IPR011006">
    <property type="entry name" value="CheY-like_superfamily"/>
</dbReference>
<name>A0A2L1GPJ8_9BACT</name>